<proteinExistence type="predicted"/>
<accession>A0A7X0XIB3</accession>
<dbReference type="RefSeq" id="WP_185428928.1">
    <property type="nucleotide sequence ID" value="NZ_JAARRW010000002.1"/>
</dbReference>
<dbReference type="Pfam" id="PF26398">
    <property type="entry name" value="Cap2_linker"/>
    <property type="match status" value="1"/>
</dbReference>
<dbReference type="InterPro" id="IPR045886">
    <property type="entry name" value="ThiF/MoeB/HesA"/>
</dbReference>
<dbReference type="AlphaFoldDB" id="A0A7X0XIB3"/>
<dbReference type="Proteomes" id="UP000541955">
    <property type="component" value="Unassembled WGS sequence"/>
</dbReference>
<reference evidence="3 4" key="1">
    <citation type="submission" date="2020-03" db="EMBL/GenBank/DDBJ databases">
        <title>Soil Listeria distribution.</title>
        <authorList>
            <person name="Liao J."/>
            <person name="Wiedmann M."/>
        </authorList>
    </citation>
    <scope>NUCLEOTIDE SEQUENCE [LARGE SCALE GENOMIC DNA]</scope>
    <source>
        <strain evidence="3 4">FSL L7-1387</strain>
    </source>
</reference>
<dbReference type="PANTHER" id="PTHR43267:SF1">
    <property type="entry name" value="TRNA THREONYLCARBAMOYLADENOSINE DEHYDRATASE"/>
    <property type="match status" value="1"/>
</dbReference>
<feature type="domain" description="THIF-type NAD/FAD binding fold" evidence="1">
    <location>
        <begin position="379"/>
        <end position="487"/>
    </location>
</feature>
<dbReference type="GO" id="GO:0061503">
    <property type="term" value="F:tRNA threonylcarbamoyladenosine dehydratase"/>
    <property type="evidence" value="ECO:0007669"/>
    <property type="project" value="TreeGrafter"/>
</dbReference>
<protein>
    <recommendedName>
        <fullName evidence="5">THIF-type NAD/FAD binding fold domain-containing protein</fullName>
    </recommendedName>
</protein>
<dbReference type="PANTHER" id="PTHR43267">
    <property type="entry name" value="TRNA THREONYLCARBAMOYLADENOSINE DEHYDRATASE"/>
    <property type="match status" value="1"/>
</dbReference>
<dbReference type="InterPro" id="IPR058964">
    <property type="entry name" value="Cap2_linker"/>
</dbReference>
<organism evidence="3 4">
    <name type="scientific">Listeria booriae</name>
    <dbReference type="NCBI Taxonomy" id="1552123"/>
    <lineage>
        <taxon>Bacteria</taxon>
        <taxon>Bacillati</taxon>
        <taxon>Bacillota</taxon>
        <taxon>Bacilli</taxon>
        <taxon>Bacillales</taxon>
        <taxon>Listeriaceae</taxon>
        <taxon>Listeria</taxon>
    </lineage>
</organism>
<dbReference type="EMBL" id="JAARRW010000002">
    <property type="protein sequence ID" value="MBC1561565.1"/>
    <property type="molecule type" value="Genomic_DNA"/>
</dbReference>
<evidence type="ECO:0008006" key="5">
    <source>
        <dbReference type="Google" id="ProtNLM"/>
    </source>
</evidence>
<dbReference type="GO" id="GO:0008641">
    <property type="term" value="F:ubiquitin-like modifier activating enzyme activity"/>
    <property type="evidence" value="ECO:0007669"/>
    <property type="project" value="InterPro"/>
</dbReference>
<evidence type="ECO:0000313" key="4">
    <source>
        <dbReference type="Proteomes" id="UP000541955"/>
    </source>
</evidence>
<dbReference type="InterPro" id="IPR035985">
    <property type="entry name" value="Ubiquitin-activating_enz"/>
</dbReference>
<comment type="caution">
    <text evidence="3">The sequence shown here is derived from an EMBL/GenBank/DDBJ whole genome shotgun (WGS) entry which is preliminary data.</text>
</comment>
<dbReference type="SUPFAM" id="SSF69572">
    <property type="entry name" value="Activating enzymes of the ubiquitin-like proteins"/>
    <property type="match status" value="1"/>
</dbReference>
<dbReference type="InterPro" id="IPR000594">
    <property type="entry name" value="ThiF_NAD_FAD-bd"/>
</dbReference>
<evidence type="ECO:0000259" key="1">
    <source>
        <dbReference type="Pfam" id="PF00899"/>
    </source>
</evidence>
<name>A0A7X0XIB3_9LIST</name>
<dbReference type="Gene3D" id="3.40.50.720">
    <property type="entry name" value="NAD(P)-binding Rossmann-like Domain"/>
    <property type="match status" value="1"/>
</dbReference>
<feature type="domain" description="Cap2 central linker" evidence="2">
    <location>
        <begin position="144"/>
        <end position="367"/>
    </location>
</feature>
<evidence type="ECO:0000313" key="3">
    <source>
        <dbReference type="EMBL" id="MBC1561565.1"/>
    </source>
</evidence>
<sequence length="612" mass="71219">MVNLEPSEPLLEGRRYLEWLADDCEIIKDYSLQGKETWLLQIRLKNNGRKSKYIPDYSDWHVFIDSNYPNGDVQFYPSKENGISCVFPHQSPHYEEISEEDYFQSNICLEQFSPSLDFDVEDANSKLYNYTEKALEWIKQAANGDLLADGDFFEKVAYPIKSFHKKVLFSEDEKIFGEWNKYEDERVGFLKMKAGKLGTEYQDFLYVTDYYKGFSGYMKNDAKVISYSWGKYVMDEKSRDEKGIWIKLLSMPCIKPWQAPKNWPQLIKIFEENNLNFTEDVMPFLNNLRDQNSHVMMLGFPVSERIGGRISEMHWQSLELPVLSDYKTPNPFFKGFRKNLKGFEMADMRRIFLREKISLEWLCTKNWSPDNLVSRGNLSKDIKRMKFLFIGAGALGSMLSETLVRSGVIHADIVDSDILEMGNLTRHSLTATDIGKYKATSMEKKLIESFIHYKGKGFNMTVEEFFKKQDFDVNEYDVIIETTGNDKVLDLIASKKLNLIVISTSLGLYAKRMYINIQYGSKVVLTKFKESILEWIEKDREDFSHMEYPRDGLGCWHPLFPARIDHLSLLASSSVSIIESDILQSKESLTIIERGELGTVSILKRKEFTDEY</sequence>
<dbReference type="GO" id="GO:0061504">
    <property type="term" value="P:cyclic threonylcarbamoyladenosine biosynthetic process"/>
    <property type="evidence" value="ECO:0007669"/>
    <property type="project" value="TreeGrafter"/>
</dbReference>
<gene>
    <name evidence="3" type="ORF">HB902_05745</name>
</gene>
<dbReference type="Pfam" id="PF00899">
    <property type="entry name" value="ThiF"/>
    <property type="match status" value="1"/>
</dbReference>
<evidence type="ECO:0000259" key="2">
    <source>
        <dbReference type="Pfam" id="PF26398"/>
    </source>
</evidence>